<evidence type="ECO:0000313" key="1">
    <source>
        <dbReference type="EMBL" id="KAK0063637.1"/>
    </source>
</evidence>
<sequence>MNGGLNDAAFSPLLRTIQRHSSKHQKNYTLAVGRNIICTQVQIKPPETAADNNITLIKIATPGTCDVNNQWQDKVYRP</sequence>
<reference evidence="1" key="1">
    <citation type="journal article" date="2023" name="PLoS Negl. Trop. Dis.">
        <title>A genome sequence for Biomphalaria pfeifferi, the major vector snail for the human-infecting parasite Schistosoma mansoni.</title>
        <authorList>
            <person name="Bu L."/>
            <person name="Lu L."/>
            <person name="Laidemitt M.R."/>
            <person name="Zhang S.M."/>
            <person name="Mutuku M."/>
            <person name="Mkoji G."/>
            <person name="Steinauer M."/>
            <person name="Loker E.S."/>
        </authorList>
    </citation>
    <scope>NUCLEOTIDE SEQUENCE</scope>
    <source>
        <strain evidence="1">KasaAsao</strain>
    </source>
</reference>
<organism evidence="1 2">
    <name type="scientific">Biomphalaria pfeifferi</name>
    <name type="common">Bloodfluke planorb</name>
    <name type="synonym">Freshwater snail</name>
    <dbReference type="NCBI Taxonomy" id="112525"/>
    <lineage>
        <taxon>Eukaryota</taxon>
        <taxon>Metazoa</taxon>
        <taxon>Spiralia</taxon>
        <taxon>Lophotrochozoa</taxon>
        <taxon>Mollusca</taxon>
        <taxon>Gastropoda</taxon>
        <taxon>Heterobranchia</taxon>
        <taxon>Euthyneura</taxon>
        <taxon>Panpulmonata</taxon>
        <taxon>Hygrophila</taxon>
        <taxon>Lymnaeoidea</taxon>
        <taxon>Planorbidae</taxon>
        <taxon>Biomphalaria</taxon>
    </lineage>
</organism>
<keyword evidence="2" id="KW-1185">Reference proteome</keyword>
<reference evidence="1" key="2">
    <citation type="submission" date="2023-04" db="EMBL/GenBank/DDBJ databases">
        <authorList>
            <person name="Bu L."/>
            <person name="Lu L."/>
            <person name="Laidemitt M.R."/>
            <person name="Zhang S.M."/>
            <person name="Mutuku M."/>
            <person name="Mkoji G."/>
            <person name="Steinauer M."/>
            <person name="Loker E.S."/>
        </authorList>
    </citation>
    <scope>NUCLEOTIDE SEQUENCE</scope>
    <source>
        <strain evidence="1">KasaAsao</strain>
        <tissue evidence="1">Whole Snail</tissue>
    </source>
</reference>
<dbReference type="Proteomes" id="UP001233172">
    <property type="component" value="Unassembled WGS sequence"/>
</dbReference>
<dbReference type="AlphaFoldDB" id="A0AAD8C0T5"/>
<comment type="caution">
    <text evidence="1">The sequence shown here is derived from an EMBL/GenBank/DDBJ whole genome shotgun (WGS) entry which is preliminary data.</text>
</comment>
<evidence type="ECO:0000313" key="2">
    <source>
        <dbReference type="Proteomes" id="UP001233172"/>
    </source>
</evidence>
<dbReference type="EMBL" id="JASAOG010000020">
    <property type="protein sequence ID" value="KAK0063637.1"/>
    <property type="molecule type" value="Genomic_DNA"/>
</dbReference>
<gene>
    <name evidence="1" type="ORF">Bpfe_006788</name>
</gene>
<name>A0AAD8C0T5_BIOPF</name>
<proteinExistence type="predicted"/>
<protein>
    <submittedName>
        <fullName evidence="1">Uncharacterized protein</fullName>
    </submittedName>
</protein>
<accession>A0AAD8C0T5</accession>